<keyword evidence="2" id="KW-1133">Transmembrane helix</keyword>
<keyword evidence="3" id="KW-1185">Reference proteome</keyword>
<evidence type="ECO:0000313" key="3">
    <source>
        <dbReference type="Proteomes" id="UP001652663"/>
    </source>
</evidence>
<evidence type="ECO:0000256" key="2">
    <source>
        <dbReference type="SAM" id="Phobius"/>
    </source>
</evidence>
<name>A0ABM4SVL9_BOSIN</name>
<keyword evidence="2" id="KW-0812">Transmembrane</keyword>
<keyword evidence="2" id="KW-0472">Membrane</keyword>
<dbReference type="GeneID" id="139184877"/>
<organism evidence="3 4">
    <name type="scientific">Bos indicus</name>
    <name type="common">Zebu</name>
    <dbReference type="NCBI Taxonomy" id="9915"/>
    <lineage>
        <taxon>Eukaryota</taxon>
        <taxon>Metazoa</taxon>
        <taxon>Chordata</taxon>
        <taxon>Craniata</taxon>
        <taxon>Vertebrata</taxon>
        <taxon>Euteleostomi</taxon>
        <taxon>Mammalia</taxon>
        <taxon>Eutheria</taxon>
        <taxon>Laurasiatheria</taxon>
        <taxon>Artiodactyla</taxon>
        <taxon>Ruminantia</taxon>
        <taxon>Pecora</taxon>
        <taxon>Bovidae</taxon>
        <taxon>Bovinae</taxon>
        <taxon>Bos</taxon>
    </lineage>
</organism>
<feature type="region of interest" description="Disordered" evidence="1">
    <location>
        <begin position="156"/>
        <end position="186"/>
    </location>
</feature>
<evidence type="ECO:0000313" key="4">
    <source>
        <dbReference type="RefSeq" id="XP_070651840.1"/>
    </source>
</evidence>
<sequence length="362" mass="40607">MFCCLPLPRGQRLRRAHRQSVWERGRRWLRAPPRGLWPFARRNRKSFPLDLADEGDTPSTSLREGLDHHPPAREAQCRLQVSMPTEGSAQLGMKRKRGRPATQTPPRTHPRDQSQAATELSTPGSDPEPREPLPLRQQEDLEPSTAEHGALTPAFKVNQAPLSNPVPTEVVAPGAGTRDPLKGDRDLRLPLPKTPGLQGTGQHPGQIAALCLQDPQPQAPMSHPLSENIHLHLHLYLLGLWQENPSQGMSHHLCRESLPWLLPKTQTPQMSDPPLQGERAPALDRDPDPFPLPFLETPCPREGLALQPLSLSAPHGHHQLAPNPGETGFPSPESLFIWFFWNFLVLLYVFFGFLYFFPLSFY</sequence>
<gene>
    <name evidence="4" type="primary">LOC139184877</name>
</gene>
<accession>A0ABM4SVL9</accession>
<feature type="region of interest" description="Disordered" evidence="1">
    <location>
        <begin position="49"/>
        <end position="134"/>
    </location>
</feature>
<feature type="compositionally biased region" description="Polar residues" evidence="1">
    <location>
        <begin position="113"/>
        <end position="124"/>
    </location>
</feature>
<feature type="transmembrane region" description="Helical" evidence="2">
    <location>
        <begin position="335"/>
        <end position="357"/>
    </location>
</feature>
<protein>
    <submittedName>
        <fullName evidence="4">Fibrous sheath CABYR-binding protein-like isoform X2</fullName>
    </submittedName>
</protein>
<feature type="compositionally biased region" description="Basic and acidic residues" evidence="1">
    <location>
        <begin position="64"/>
        <end position="76"/>
    </location>
</feature>
<evidence type="ECO:0000256" key="1">
    <source>
        <dbReference type="SAM" id="MobiDB-lite"/>
    </source>
</evidence>
<reference evidence="4" key="1">
    <citation type="submission" date="2025-08" db="UniProtKB">
        <authorList>
            <consortium name="RefSeq"/>
        </authorList>
    </citation>
    <scope>IDENTIFICATION</scope>
    <source>
        <tissue evidence="4">Blood</tissue>
    </source>
</reference>
<dbReference type="RefSeq" id="XP_070651840.1">
    <property type="nucleotide sequence ID" value="XM_070795739.1"/>
</dbReference>
<proteinExistence type="predicted"/>
<dbReference type="Proteomes" id="UP001652663">
    <property type="component" value="Chromosome 9"/>
</dbReference>